<dbReference type="REBASE" id="272901">
    <property type="entry name" value="S.Csp901ORF9840P"/>
</dbReference>
<evidence type="ECO:0000313" key="5">
    <source>
        <dbReference type="EMBL" id="AYD40809.1"/>
    </source>
</evidence>
<dbReference type="OrthoDB" id="9811611at2"/>
<name>A0A386H524_9CLOT</name>
<gene>
    <name evidence="5" type="ORF">D4Z93_09835</name>
</gene>
<dbReference type="RefSeq" id="WP_119973141.1">
    <property type="nucleotide sequence ID" value="NZ_CP032416.1"/>
</dbReference>
<dbReference type="PANTHER" id="PTHR30408:SF13">
    <property type="entry name" value="TYPE I RESTRICTION ENZYME HINDI SPECIFICITY SUBUNIT"/>
    <property type="match status" value="1"/>
</dbReference>
<dbReference type="InterPro" id="IPR044946">
    <property type="entry name" value="Restrct_endonuc_typeI_TRD_sf"/>
</dbReference>
<protein>
    <submittedName>
        <fullName evidence="5">Restriction endonuclease subunit S</fullName>
    </submittedName>
</protein>
<keyword evidence="5" id="KW-0255">Endonuclease</keyword>
<dbReference type="Pfam" id="PF01420">
    <property type="entry name" value="Methylase_S"/>
    <property type="match status" value="2"/>
</dbReference>
<feature type="domain" description="Type I restriction modification DNA specificity" evidence="4">
    <location>
        <begin position="4"/>
        <end position="185"/>
    </location>
</feature>
<dbReference type="EMBL" id="CP032416">
    <property type="protein sequence ID" value="AYD40809.1"/>
    <property type="molecule type" value="Genomic_DNA"/>
</dbReference>
<keyword evidence="5" id="KW-0378">Hydrolase</keyword>
<dbReference type="CDD" id="cd17256">
    <property type="entry name" value="RMtype1_S_EcoJA65PI-TRD1-CR1_like"/>
    <property type="match status" value="1"/>
</dbReference>
<dbReference type="Gene3D" id="3.90.220.20">
    <property type="entry name" value="DNA methylase specificity domains"/>
    <property type="match status" value="2"/>
</dbReference>
<dbReference type="GO" id="GO:0003677">
    <property type="term" value="F:DNA binding"/>
    <property type="evidence" value="ECO:0007669"/>
    <property type="project" value="UniProtKB-KW"/>
</dbReference>
<proteinExistence type="inferred from homology"/>
<evidence type="ECO:0000256" key="2">
    <source>
        <dbReference type="ARBA" id="ARBA00022747"/>
    </source>
</evidence>
<dbReference type="InterPro" id="IPR000055">
    <property type="entry name" value="Restrct_endonuc_typeI_TRD"/>
</dbReference>
<dbReference type="SUPFAM" id="SSF116734">
    <property type="entry name" value="DNA methylase specificity domain"/>
    <property type="match status" value="2"/>
</dbReference>
<organism evidence="5 6">
    <name type="scientific">Clostridium fermenticellae</name>
    <dbReference type="NCBI Taxonomy" id="2068654"/>
    <lineage>
        <taxon>Bacteria</taxon>
        <taxon>Bacillati</taxon>
        <taxon>Bacillota</taxon>
        <taxon>Clostridia</taxon>
        <taxon>Eubacteriales</taxon>
        <taxon>Clostridiaceae</taxon>
        <taxon>Clostridium</taxon>
    </lineage>
</organism>
<dbReference type="PANTHER" id="PTHR30408">
    <property type="entry name" value="TYPE-1 RESTRICTION ENZYME ECOKI SPECIFICITY PROTEIN"/>
    <property type="match status" value="1"/>
</dbReference>
<dbReference type="Proteomes" id="UP000266301">
    <property type="component" value="Chromosome"/>
</dbReference>
<sequence length="410" mass="47239">MENSWIKYKIGDICEVRGGKRLPKGATLLNKKTIHPYIRLVDIYGNRINEDNIMYIAENVYKKISRYIVNKDDVCVAIVGNTIGMVFYVDKRWDGSNLTENAVKIVCNNQISSKYLFYYLNSIYGQNEINKGIVGSAQGKLPIYNVKNIEIYLPNKFEQNKIVSILSSFDDKIELNNEMNKTLEEMAQAIFKSWFVDFEPFKEVGFEESELGMIPKGWKILELSKLGNIVTGKTPSKNNPEHFGKEYKFITPKDINGNIFITKSERGLSNEGYEKMKKNMHYKYSIGVSCIGSDLGEVYLNDDEGFTNQQINTLTLNNYKYYPYVYICLKNMKDDFKNMASGSAVPIINKTAFSKIKIVVPSEKYIEDFYNKVDSIFRKMLININQNEELNETRDTLLPKLISGKIRLND</sequence>
<dbReference type="KEGG" id="cfer:D4Z93_09835"/>
<reference evidence="5 6" key="1">
    <citation type="journal article" date="2019" name="Int. J. Syst. Evol. Microbiol.">
        <title>Clostridium fermenticellae sp. nov., isolated from the mud in a fermentation cellar for the production of the Chinese liquor, baijiu.</title>
        <authorList>
            <person name="Xu P.X."/>
            <person name="Chai L.J."/>
            <person name="Qiu T."/>
            <person name="Zhang X.J."/>
            <person name="Lu Z.M."/>
            <person name="Xiao C."/>
            <person name="Wang S.T."/>
            <person name="Shen C.H."/>
            <person name="Shi J.S."/>
            <person name="Xu Z.H."/>
        </authorList>
    </citation>
    <scope>NUCLEOTIDE SEQUENCE [LARGE SCALE GENOMIC DNA]</scope>
    <source>
        <strain evidence="5 6">JN500901</strain>
    </source>
</reference>
<dbReference type="AlphaFoldDB" id="A0A386H524"/>
<accession>A0A386H524</accession>
<dbReference type="GO" id="GO:0004519">
    <property type="term" value="F:endonuclease activity"/>
    <property type="evidence" value="ECO:0007669"/>
    <property type="project" value="UniProtKB-KW"/>
</dbReference>
<keyword evidence="2" id="KW-0680">Restriction system</keyword>
<evidence type="ECO:0000256" key="1">
    <source>
        <dbReference type="ARBA" id="ARBA00010923"/>
    </source>
</evidence>
<evidence type="ECO:0000313" key="6">
    <source>
        <dbReference type="Proteomes" id="UP000266301"/>
    </source>
</evidence>
<evidence type="ECO:0000259" key="4">
    <source>
        <dbReference type="Pfam" id="PF01420"/>
    </source>
</evidence>
<keyword evidence="6" id="KW-1185">Reference proteome</keyword>
<feature type="domain" description="Type I restriction modification DNA specificity" evidence="4">
    <location>
        <begin position="215"/>
        <end position="364"/>
    </location>
</feature>
<keyword evidence="3" id="KW-0238">DNA-binding</keyword>
<dbReference type="GO" id="GO:0009307">
    <property type="term" value="P:DNA restriction-modification system"/>
    <property type="evidence" value="ECO:0007669"/>
    <property type="project" value="UniProtKB-KW"/>
</dbReference>
<dbReference type="InterPro" id="IPR052021">
    <property type="entry name" value="Type-I_RS_S_subunit"/>
</dbReference>
<evidence type="ECO:0000256" key="3">
    <source>
        <dbReference type="ARBA" id="ARBA00023125"/>
    </source>
</evidence>
<keyword evidence="5" id="KW-0540">Nuclease</keyword>
<comment type="similarity">
    <text evidence="1">Belongs to the type-I restriction system S methylase family.</text>
</comment>